<feature type="domain" description="Disease resistance R13L4/SHOC-2-like LRR" evidence="8">
    <location>
        <begin position="589"/>
        <end position="893"/>
    </location>
</feature>
<keyword evidence="2" id="KW-0547">Nucleotide-binding</keyword>
<evidence type="ECO:0000256" key="3">
    <source>
        <dbReference type="ARBA" id="ARBA00022821"/>
    </source>
</evidence>
<dbReference type="PANTHER" id="PTHR36766">
    <property type="entry name" value="PLANT BROAD-SPECTRUM MILDEW RESISTANCE PROTEIN RPW8"/>
    <property type="match status" value="1"/>
</dbReference>
<dbReference type="Pfam" id="PF18052">
    <property type="entry name" value="Rx_N"/>
    <property type="match status" value="1"/>
</dbReference>
<dbReference type="InterPro" id="IPR042197">
    <property type="entry name" value="Apaf_helical"/>
</dbReference>
<feature type="domain" description="Disease resistance protein winged helix" evidence="7">
    <location>
        <begin position="444"/>
        <end position="518"/>
    </location>
</feature>
<keyword evidence="3" id="KW-0611">Plant defense</keyword>
<dbReference type="GO" id="GO:0006952">
    <property type="term" value="P:defense response"/>
    <property type="evidence" value="ECO:0007669"/>
    <property type="project" value="UniProtKB-KW"/>
</dbReference>
<evidence type="ECO:0000259" key="6">
    <source>
        <dbReference type="Pfam" id="PF18052"/>
    </source>
</evidence>
<dbReference type="InterPro" id="IPR058922">
    <property type="entry name" value="WHD_DRP"/>
</dbReference>
<dbReference type="InterPro" id="IPR036388">
    <property type="entry name" value="WH-like_DNA-bd_sf"/>
</dbReference>
<keyword evidence="10" id="KW-1185">Reference proteome</keyword>
<reference evidence="9 10" key="1">
    <citation type="submission" date="2024-01" db="EMBL/GenBank/DDBJ databases">
        <title>Genome assemblies of Stephania.</title>
        <authorList>
            <person name="Yang L."/>
        </authorList>
    </citation>
    <scope>NUCLEOTIDE SEQUENCE [LARGE SCALE GENOMIC DNA]</scope>
    <source>
        <strain evidence="9">YNDBR</strain>
        <tissue evidence="9">Leaf</tissue>
    </source>
</reference>
<comment type="caution">
    <text evidence="9">The sequence shown here is derived from an EMBL/GenBank/DDBJ whole genome shotgun (WGS) entry which is preliminary data.</text>
</comment>
<feature type="domain" description="Disease resistance N-terminal" evidence="6">
    <location>
        <begin position="7"/>
        <end position="85"/>
    </location>
</feature>
<evidence type="ECO:0000259" key="5">
    <source>
        <dbReference type="Pfam" id="PF00931"/>
    </source>
</evidence>
<dbReference type="Proteomes" id="UP001420932">
    <property type="component" value="Unassembled WGS sequence"/>
</dbReference>
<dbReference type="FunFam" id="1.10.10.10:FF:000322">
    <property type="entry name" value="Probable disease resistance protein At1g63360"/>
    <property type="match status" value="1"/>
</dbReference>
<dbReference type="FunFam" id="3.40.50.300:FF:001091">
    <property type="entry name" value="Probable disease resistance protein At1g61300"/>
    <property type="match status" value="1"/>
</dbReference>
<dbReference type="Gene3D" id="3.40.50.300">
    <property type="entry name" value="P-loop containing nucleotide triphosphate hydrolases"/>
    <property type="match status" value="1"/>
</dbReference>
<dbReference type="Pfam" id="PF00931">
    <property type="entry name" value="NB-ARC"/>
    <property type="match status" value="1"/>
</dbReference>
<dbReference type="GO" id="GO:0005524">
    <property type="term" value="F:ATP binding"/>
    <property type="evidence" value="ECO:0007669"/>
    <property type="project" value="UniProtKB-KW"/>
</dbReference>
<dbReference type="SUPFAM" id="SSF52058">
    <property type="entry name" value="L domain-like"/>
    <property type="match status" value="2"/>
</dbReference>
<feature type="domain" description="NB-ARC" evidence="5">
    <location>
        <begin position="201"/>
        <end position="355"/>
    </location>
</feature>
<dbReference type="InterPro" id="IPR038005">
    <property type="entry name" value="RX-like_CC"/>
</dbReference>
<keyword evidence="1" id="KW-0677">Repeat</keyword>
<gene>
    <name evidence="9" type="ORF">Syun_005945</name>
</gene>
<evidence type="ECO:0000313" key="10">
    <source>
        <dbReference type="Proteomes" id="UP001420932"/>
    </source>
</evidence>
<dbReference type="EMBL" id="JBBNAF010000003">
    <property type="protein sequence ID" value="KAK9159604.1"/>
    <property type="molecule type" value="Genomic_DNA"/>
</dbReference>
<evidence type="ECO:0000313" key="9">
    <source>
        <dbReference type="EMBL" id="KAK9159604.1"/>
    </source>
</evidence>
<sequence>MAEMIAEIVERAISLAFDELVLVIGVKGELKKLKDVLTHIHAVLQDAEERQVNEYQVKVWLQELKQVSYDAEDALDEIAYNELKYTTVRNNKNKLPGWFNYPSRLVARIKMAHRIKAINLELHVINERKSAFHLITNNVAEPAQTFNARQTYSFVDESTMIGRDIEKKQITQMLINDDFGSSSSSNNTDHQEIITAHHDIALPVIVIVGLGGLGKTTLAQLVYNNDAVDNHFQLKVWICVSTNFRTTNLFFQILQQINPDNTKSESSSEEVLLKDLQSQLKGRKILLVLDDVWNEVEEMWEKLIPPLRSFSAKGSKILVTSRSQQVASAARAQTMYQLRGLSDDTCWGLIERRAFVPGGKVIRTPQLVEIGKEISKKCKGVPLAAKVLGGMLESKKEVHEWSAVRDAGFWNSTSDDTKQIMEVLKLSYDNLPSKLKPCFSYCAIFPKDYWILRESLIQLWMAQGLLGASNNSQEEIMENKGNTYFNTLYSKSFFQEAKMNEYGEVIRCKMHDLVNDLAQSICKLECQNLNLRKSKNTVDFSKCRHASFISLQTIKVLTKAKKVRTIFGWESDSDGEEFDDGGMVEETKISSFFKFKLLRVLNLSGFRGSDFSSSLGKLKHLRYLDLSYTGIKSLPKWVTRLYHLQTLKLIECRELVELPEDLINLKKLRHLFIDHGWKWKKMPQAMGELDELQTLPVFGACKENGISVLENLNNLRGALEIRRLGLVRKASLAKRANVLSKKSKLRILKLHWDRDSSIGDEGGDLKVLEELQPHPNLHGLFIEGFGGVEFPRWMSNGSLLPNLKSMKISNCSNCEHIPSFGELACLERLGIINMSKVKSIGGSKDEQMDTTTTPQSSSYSCLKVMKLSIKNCPKLRMTPHSFPSLKSLKLEDVGGMGVVSITSSLTSLTSLFITRCEDLEFLPERLLRNNEQLIIFNVKKCPKLKAFQEEELMVSNSSSLRELKIEDCDALKSISDVRGLTSLQKLEIRSCGELEMIPKGFWSSLVAVESLFIYRCKRLKGTIELSLSSKHLRQVQINSCPNLERFDICSSSTTQQQRVLFPCFHTLEIWDCSAISSIDLRSFASLHELKITKCSGLHALQGLPFLTALEELNIGGFSPALHCFPPLINDDEGDAVEFNNLLPSLRELEIMGWPALQFLPHHLQYLTTLKSLIIDDFTNLTELPEWIGNLASLERLVIMSCENLTHLPSKEQIQGLTFLKKLDIYFCPNFQSIKQPVLPWCHTFLHELYVHDCDGVTSIDLGSFVSLRELSSSPKQYFPYVNAADSMPCKAYHS</sequence>
<dbReference type="InterPro" id="IPR041118">
    <property type="entry name" value="Rx_N"/>
</dbReference>
<dbReference type="Pfam" id="PF23559">
    <property type="entry name" value="WHD_DRP"/>
    <property type="match status" value="1"/>
</dbReference>
<proteinExistence type="predicted"/>
<dbReference type="PRINTS" id="PR00364">
    <property type="entry name" value="DISEASERSIST"/>
</dbReference>
<dbReference type="Pfam" id="PF23598">
    <property type="entry name" value="LRR_14"/>
    <property type="match status" value="1"/>
</dbReference>
<evidence type="ECO:0000256" key="1">
    <source>
        <dbReference type="ARBA" id="ARBA00022737"/>
    </source>
</evidence>
<protein>
    <submittedName>
        <fullName evidence="9">Uncharacterized protein</fullName>
    </submittedName>
</protein>
<dbReference type="GO" id="GO:0051707">
    <property type="term" value="P:response to other organism"/>
    <property type="evidence" value="ECO:0007669"/>
    <property type="project" value="UniProtKB-ARBA"/>
</dbReference>
<organism evidence="9 10">
    <name type="scientific">Stephania yunnanensis</name>
    <dbReference type="NCBI Taxonomy" id="152371"/>
    <lineage>
        <taxon>Eukaryota</taxon>
        <taxon>Viridiplantae</taxon>
        <taxon>Streptophyta</taxon>
        <taxon>Embryophyta</taxon>
        <taxon>Tracheophyta</taxon>
        <taxon>Spermatophyta</taxon>
        <taxon>Magnoliopsida</taxon>
        <taxon>Ranunculales</taxon>
        <taxon>Menispermaceae</taxon>
        <taxon>Menispermoideae</taxon>
        <taxon>Cissampelideae</taxon>
        <taxon>Stephania</taxon>
    </lineage>
</organism>
<dbReference type="CDD" id="cd14798">
    <property type="entry name" value="RX-CC_like"/>
    <property type="match status" value="1"/>
</dbReference>
<dbReference type="Gene3D" id="1.20.5.4130">
    <property type="match status" value="1"/>
</dbReference>
<evidence type="ECO:0000259" key="7">
    <source>
        <dbReference type="Pfam" id="PF23559"/>
    </source>
</evidence>
<name>A0AAP0KXC3_9MAGN</name>
<dbReference type="InterPro" id="IPR002182">
    <property type="entry name" value="NB-ARC"/>
</dbReference>
<dbReference type="SUPFAM" id="SSF52540">
    <property type="entry name" value="P-loop containing nucleoside triphosphate hydrolases"/>
    <property type="match status" value="1"/>
</dbReference>
<dbReference type="InterPro" id="IPR032675">
    <property type="entry name" value="LRR_dom_sf"/>
</dbReference>
<accession>A0AAP0KXC3</accession>
<dbReference type="Gene3D" id="1.10.10.10">
    <property type="entry name" value="Winged helix-like DNA-binding domain superfamily/Winged helix DNA-binding domain"/>
    <property type="match status" value="1"/>
</dbReference>
<dbReference type="PANTHER" id="PTHR36766:SF70">
    <property type="entry name" value="DISEASE RESISTANCE PROTEIN RGA4"/>
    <property type="match status" value="1"/>
</dbReference>
<evidence type="ECO:0000256" key="2">
    <source>
        <dbReference type="ARBA" id="ARBA00022741"/>
    </source>
</evidence>
<dbReference type="Gene3D" id="1.10.8.430">
    <property type="entry name" value="Helical domain of apoptotic protease-activating factors"/>
    <property type="match status" value="1"/>
</dbReference>
<dbReference type="Gene3D" id="3.80.10.10">
    <property type="entry name" value="Ribonuclease Inhibitor"/>
    <property type="match status" value="3"/>
</dbReference>
<dbReference type="GO" id="GO:0043531">
    <property type="term" value="F:ADP binding"/>
    <property type="evidence" value="ECO:0007669"/>
    <property type="project" value="InterPro"/>
</dbReference>
<dbReference type="InterPro" id="IPR027417">
    <property type="entry name" value="P-loop_NTPase"/>
</dbReference>
<evidence type="ECO:0000259" key="8">
    <source>
        <dbReference type="Pfam" id="PF23598"/>
    </source>
</evidence>
<dbReference type="InterPro" id="IPR055414">
    <property type="entry name" value="LRR_R13L4/SHOC2-like"/>
</dbReference>
<evidence type="ECO:0000256" key="4">
    <source>
        <dbReference type="ARBA" id="ARBA00022840"/>
    </source>
</evidence>
<keyword evidence="4" id="KW-0067">ATP-binding</keyword>